<evidence type="ECO:0000313" key="7">
    <source>
        <dbReference type="Proteomes" id="UP000199361"/>
    </source>
</evidence>
<feature type="transmembrane region" description="Helical" evidence="3">
    <location>
        <begin position="90"/>
        <end position="107"/>
    </location>
</feature>
<dbReference type="EMBL" id="FOHX01000002">
    <property type="protein sequence ID" value="SET12782.1"/>
    <property type="molecule type" value="Genomic_DNA"/>
</dbReference>
<evidence type="ECO:0000256" key="1">
    <source>
        <dbReference type="ARBA" id="ARBA00009186"/>
    </source>
</evidence>
<comment type="similarity">
    <text evidence="1">Belongs to the CcmF/CycK/Ccl1/NrfE/CcsA family.</text>
</comment>
<protein>
    <submittedName>
        <fullName evidence="6">Cytochrome c-type biogenesis protein CcmF</fullName>
    </submittedName>
</protein>
<evidence type="ECO:0000256" key="2">
    <source>
        <dbReference type="ARBA" id="ARBA00022748"/>
    </source>
</evidence>
<feature type="transmembrane region" description="Helical" evidence="3">
    <location>
        <begin position="114"/>
        <end position="134"/>
    </location>
</feature>
<sequence length="616" mass="63222">MINVLGAAALWCGLAASLAAALTWPRARSRALAVGGTRAALGAALLAFLLLETALVTHDFGVGFVARHGGREVPLFFTVTSLWSALEGSLVLWLLILTGVAAVAARARDPLQPVAMTVVMLVCAAFFALTALAADPFVPADPVPANGPGPDPLLRGNPLMGVHPPLLYLGFAALVAPFGYGVACLVTGGTAPARVRAWTLAAWIPLTAGIVLGAWWSYGVLGWGGYWEWDPVENASLMPWLLATALLHAVRTRSLVNWTTPLAVGAFLLVLLGTFLTRSGAVASVHSFTRSEAGPALLGLLTVALVGAGGLLARRARQPRPAARPDPALLLGCALLTVLAGTVLLGTLFPAVAEFLHGEQVSVGPPYYDRTVVPGLLALVVLMGAGVRRAGRGLAVPVAAGAATVACLGFTGRHPVMALVAFGAAAFALAALAGRLLGPARERLDRRRAGALLAHAGVALAAVAVAASTAYAEESQGRLQQGGSLLAGGYSVRLDGVERQRTGDAMTATARVTVTREGRLAGVLRPSLVFFPARGGSPVARPAIRGGLAGDLYVSVTEIDQEGTEVMLRVAVNPLMGMLWGSGGLIALGGLLAALPMGRGRTRTSGAARREEVTVA</sequence>
<dbReference type="Proteomes" id="UP000199361">
    <property type="component" value="Unassembled WGS sequence"/>
</dbReference>
<accession>A0A1I0C0G7</accession>
<reference evidence="6 7" key="1">
    <citation type="submission" date="2016-10" db="EMBL/GenBank/DDBJ databases">
        <authorList>
            <person name="de Groot N.N."/>
        </authorList>
    </citation>
    <scope>NUCLEOTIDE SEQUENCE [LARGE SCALE GENOMIC DNA]</scope>
    <source>
        <strain evidence="6 7">CGMCC 4.5598</strain>
    </source>
</reference>
<feature type="transmembrane region" description="Helical" evidence="3">
    <location>
        <begin position="417"/>
        <end position="437"/>
    </location>
</feature>
<dbReference type="InterPro" id="IPR002541">
    <property type="entry name" value="Cyt_c_assembly"/>
</dbReference>
<feature type="transmembrane region" description="Helical" evidence="3">
    <location>
        <begin position="449"/>
        <end position="472"/>
    </location>
</feature>
<feature type="domain" description="Cytochrome c assembly protein" evidence="4">
    <location>
        <begin position="83"/>
        <end position="279"/>
    </location>
</feature>
<dbReference type="GO" id="GO:0016020">
    <property type="term" value="C:membrane"/>
    <property type="evidence" value="ECO:0007669"/>
    <property type="project" value="InterPro"/>
</dbReference>
<dbReference type="PANTHER" id="PTHR43653">
    <property type="entry name" value="CYTOCHROME C ASSEMBLY PROTEIN-RELATED"/>
    <property type="match status" value="1"/>
</dbReference>
<dbReference type="InterPro" id="IPR032523">
    <property type="entry name" value="CcmF_C"/>
</dbReference>
<dbReference type="AlphaFoldDB" id="A0A1I0C0G7"/>
<dbReference type="GO" id="GO:0017004">
    <property type="term" value="P:cytochrome complex assembly"/>
    <property type="evidence" value="ECO:0007669"/>
    <property type="project" value="UniProtKB-KW"/>
</dbReference>
<organism evidence="6 7">
    <name type="scientific">Nonomuraea wenchangensis</name>
    <dbReference type="NCBI Taxonomy" id="568860"/>
    <lineage>
        <taxon>Bacteria</taxon>
        <taxon>Bacillati</taxon>
        <taxon>Actinomycetota</taxon>
        <taxon>Actinomycetes</taxon>
        <taxon>Streptosporangiales</taxon>
        <taxon>Streptosporangiaceae</taxon>
        <taxon>Nonomuraea</taxon>
    </lineage>
</organism>
<keyword evidence="3" id="KW-1133">Transmembrane helix</keyword>
<evidence type="ECO:0000259" key="5">
    <source>
        <dbReference type="Pfam" id="PF16327"/>
    </source>
</evidence>
<dbReference type="Pfam" id="PF16327">
    <property type="entry name" value="CcmF_C"/>
    <property type="match status" value="1"/>
</dbReference>
<feature type="transmembrane region" description="Helical" evidence="3">
    <location>
        <begin position="166"/>
        <end position="186"/>
    </location>
</feature>
<dbReference type="GO" id="GO:0020037">
    <property type="term" value="F:heme binding"/>
    <property type="evidence" value="ECO:0007669"/>
    <property type="project" value="InterPro"/>
</dbReference>
<keyword evidence="3" id="KW-0812">Transmembrane</keyword>
<feature type="domain" description="Cytochrome c-type biogenesis protein CcmF C-terminal" evidence="5">
    <location>
        <begin position="327"/>
        <end position="594"/>
    </location>
</feature>
<dbReference type="STRING" id="568860.SAMN05421811_102131"/>
<keyword evidence="3" id="KW-0472">Membrane</keyword>
<dbReference type="RefSeq" id="WP_091077502.1">
    <property type="nucleotide sequence ID" value="NZ_FOHX01000002.1"/>
</dbReference>
<feature type="transmembrane region" description="Helical" evidence="3">
    <location>
        <begin position="328"/>
        <end position="351"/>
    </location>
</feature>
<feature type="transmembrane region" description="Helical" evidence="3">
    <location>
        <begin position="394"/>
        <end position="411"/>
    </location>
</feature>
<dbReference type="OrthoDB" id="9814290at2"/>
<dbReference type="PANTHER" id="PTHR43653:SF1">
    <property type="entry name" value="CYTOCHROME C-TYPE BIOGENESIS PROTEIN CCMF"/>
    <property type="match status" value="1"/>
</dbReference>
<name>A0A1I0C0G7_9ACTN</name>
<gene>
    <name evidence="6" type="ORF">SAMN05421811_102131</name>
</gene>
<keyword evidence="7" id="KW-1185">Reference proteome</keyword>
<evidence type="ECO:0000256" key="3">
    <source>
        <dbReference type="SAM" id="Phobius"/>
    </source>
</evidence>
<evidence type="ECO:0000259" key="4">
    <source>
        <dbReference type="Pfam" id="PF01578"/>
    </source>
</evidence>
<feature type="transmembrane region" description="Helical" evidence="3">
    <location>
        <begin position="255"/>
        <end position="276"/>
    </location>
</feature>
<dbReference type="GO" id="GO:0015232">
    <property type="term" value="F:heme transmembrane transporter activity"/>
    <property type="evidence" value="ECO:0007669"/>
    <property type="project" value="InterPro"/>
</dbReference>
<feature type="transmembrane region" description="Helical" evidence="3">
    <location>
        <begin position="575"/>
        <end position="595"/>
    </location>
</feature>
<evidence type="ECO:0000313" key="6">
    <source>
        <dbReference type="EMBL" id="SET12782.1"/>
    </source>
</evidence>
<feature type="transmembrane region" description="Helical" evidence="3">
    <location>
        <begin position="371"/>
        <end position="387"/>
    </location>
</feature>
<feature type="transmembrane region" description="Helical" evidence="3">
    <location>
        <begin position="296"/>
        <end position="316"/>
    </location>
</feature>
<feature type="transmembrane region" description="Helical" evidence="3">
    <location>
        <begin position="198"/>
        <end position="219"/>
    </location>
</feature>
<dbReference type="Pfam" id="PF01578">
    <property type="entry name" value="Cytochrom_C_asm"/>
    <property type="match status" value="1"/>
</dbReference>
<dbReference type="InterPro" id="IPR003567">
    <property type="entry name" value="Cyt_c_biogenesis"/>
</dbReference>
<proteinExistence type="inferred from homology"/>
<feature type="transmembrane region" description="Helical" evidence="3">
    <location>
        <begin position="231"/>
        <end position="250"/>
    </location>
</feature>
<keyword evidence="2" id="KW-0201">Cytochrome c-type biogenesis</keyword>
<dbReference type="PRINTS" id="PR01410">
    <property type="entry name" value="CCBIOGENESIS"/>
</dbReference>